<proteinExistence type="predicted"/>
<dbReference type="Proteomes" id="UP000057737">
    <property type="component" value="Unassembled WGS sequence"/>
</dbReference>
<evidence type="ECO:0000313" key="2">
    <source>
        <dbReference type="Proteomes" id="UP000057737"/>
    </source>
</evidence>
<evidence type="ECO:0000313" key="1">
    <source>
        <dbReference type="EMBL" id="KWV60841.1"/>
    </source>
</evidence>
<organism evidence="1 2">
    <name type="scientific">Bradyrhizobium macuxiense</name>
    <dbReference type="NCBI Taxonomy" id="1755647"/>
    <lineage>
        <taxon>Bacteria</taxon>
        <taxon>Pseudomonadati</taxon>
        <taxon>Pseudomonadota</taxon>
        <taxon>Alphaproteobacteria</taxon>
        <taxon>Hyphomicrobiales</taxon>
        <taxon>Nitrobacteraceae</taxon>
        <taxon>Bradyrhizobium</taxon>
    </lineage>
</organism>
<comment type="caution">
    <text evidence="1">The sequence shown here is derived from an EMBL/GenBank/DDBJ whole genome shotgun (WGS) entry which is preliminary data.</text>
</comment>
<name>A0A109K540_9BRAD</name>
<dbReference type="EMBL" id="LNCU01000011">
    <property type="protein sequence ID" value="KWV60841.1"/>
    <property type="molecule type" value="Genomic_DNA"/>
</dbReference>
<protein>
    <submittedName>
        <fullName evidence="1">Uncharacterized protein</fullName>
    </submittedName>
</protein>
<sequence length="200" mass="21875">MRLPVIVASGPSAASVPLEKARGKARFIAINDSWRLAPWADALYAHDKQWWDVWSGVPSFNGLKISGQKTDPALCLKLARINKYCNEILVEPDGTIGWGCNGGFHALNLAIQFGARRIVLVGYDCRIDRGINWHGGHKHGLPNKGILCVTIWRKVLDAQAPLLERLGVEVLNASPVSTLTAYPKVDFAQAVRGCQALAQQ</sequence>
<accession>A0A109K540</accession>
<reference evidence="1 2" key="1">
    <citation type="submission" date="2015-11" db="EMBL/GenBank/DDBJ databases">
        <title>Draft Genome Sequence of the Strain BR 10303 (Bradyrhizobium sp.) isolated from nodules of Centrolobium paraense.</title>
        <authorList>
            <person name="Zelli J.E."/>
            <person name="Simoes-Araujo J.L."/>
            <person name="Barauna A.C."/>
            <person name="Silva K."/>
        </authorList>
    </citation>
    <scope>NUCLEOTIDE SEQUENCE [LARGE SCALE GENOMIC DNA]</scope>
    <source>
        <strain evidence="1 2">BR 10303</strain>
    </source>
</reference>
<dbReference type="AlphaFoldDB" id="A0A109K540"/>
<gene>
    <name evidence="1" type="ORF">AS156_27805</name>
</gene>
<keyword evidence="2" id="KW-1185">Reference proteome</keyword>